<sequence length="450" mass="47551">MNKRFAASALAAFATAAALIIGLPTPARAEVRTSDVIMGTAASERGIDQSELPDISAPHAMILGQDGTAYFERDADDPIKIASVTKVMTALVALEHCDLSDTVTVDHAAATVGESSLGLLEGDTLTMEDALTGLMVMSGNDAATAIATTAGAQIDPTSDDPYAVFIEAMNEKAKELGCTDTVFENPHGLDFDAWAGNLHSTTRDITKVFAAAMQNEDFRAIDNSDRTSIPVTSADGSARTVNLVVRNQIHGQDGNIGGKTGTTDEAGNCFVGAFTRDLGGEVYVAIFGAQTNEERFADTLTLANWYYDHMATVPFANTPVKRNGIPLVGEAPCSAWCDQTAATQLEDADATFAVFSLGDELEQSIEFDELSGAVEQGDDVGTITFKQGKATVGTAKLVASENVPAPNPLEWVMVQFDRAARFFTGEPSTAEAIVVNEPADPLQYDTWNAA</sequence>
<dbReference type="GO" id="GO:0009002">
    <property type="term" value="F:serine-type D-Ala-D-Ala carboxypeptidase activity"/>
    <property type="evidence" value="ECO:0007669"/>
    <property type="project" value="InterPro"/>
</dbReference>
<evidence type="ECO:0000256" key="3">
    <source>
        <dbReference type="ARBA" id="ARBA00022801"/>
    </source>
</evidence>
<evidence type="ECO:0000256" key="9">
    <source>
        <dbReference type="RuleBase" id="RU004016"/>
    </source>
</evidence>
<keyword evidence="5" id="KW-0573">Peptidoglycan synthesis</keyword>
<keyword evidence="4" id="KW-0133">Cell shape</keyword>
<keyword evidence="3" id="KW-0378">Hydrolase</keyword>
<evidence type="ECO:0000256" key="7">
    <source>
        <dbReference type="PIRSR" id="PIRSR618044-1"/>
    </source>
</evidence>
<dbReference type="HOGENOM" id="CLU_027070_7_3_11"/>
<keyword evidence="12" id="KW-0121">Carboxypeptidase</keyword>
<reference evidence="12 13" key="2">
    <citation type="submission" date="2008-10" db="EMBL/GenBank/DDBJ databases">
        <authorList>
            <person name="Fulton L."/>
            <person name="Clifton S."/>
            <person name="Fulton B."/>
            <person name="Xu J."/>
            <person name="Minx P."/>
            <person name="Pepin K.H."/>
            <person name="Johnson M."/>
            <person name="Thiruvilangam P."/>
            <person name="Bhonagiri V."/>
            <person name="Nash W.E."/>
            <person name="Mardis E.R."/>
            <person name="Wilson R.K."/>
        </authorList>
    </citation>
    <scope>NUCLEOTIDE SEQUENCE [LARGE SCALE GENOMIC DNA]</scope>
    <source>
        <strain evidence="12 13">DSM 13279</strain>
    </source>
</reference>
<dbReference type="GO" id="GO:0008360">
    <property type="term" value="P:regulation of cell shape"/>
    <property type="evidence" value="ECO:0007669"/>
    <property type="project" value="UniProtKB-KW"/>
</dbReference>
<feature type="binding site" evidence="8">
    <location>
        <position position="259"/>
    </location>
    <ligand>
        <name>substrate</name>
    </ligand>
</feature>
<feature type="active site" description="Proton acceptor" evidence="7">
    <location>
        <position position="86"/>
    </location>
</feature>
<keyword evidence="2 10" id="KW-0732">Signal</keyword>
<evidence type="ECO:0000256" key="10">
    <source>
        <dbReference type="SAM" id="SignalP"/>
    </source>
</evidence>
<dbReference type="PANTHER" id="PTHR21581">
    <property type="entry name" value="D-ALANYL-D-ALANINE CARBOXYPEPTIDASE"/>
    <property type="match status" value="1"/>
</dbReference>
<evidence type="ECO:0000256" key="8">
    <source>
        <dbReference type="PIRSR" id="PIRSR618044-2"/>
    </source>
</evidence>
<dbReference type="GO" id="GO:0006508">
    <property type="term" value="P:proteolysis"/>
    <property type="evidence" value="ECO:0007669"/>
    <property type="project" value="InterPro"/>
</dbReference>
<dbReference type="EMBL" id="ABXJ01000123">
    <property type="protein sequence ID" value="EEA89780.1"/>
    <property type="molecule type" value="Genomic_DNA"/>
</dbReference>
<evidence type="ECO:0000313" key="12">
    <source>
        <dbReference type="EMBL" id="EEA89780.1"/>
    </source>
</evidence>
<dbReference type="InterPro" id="IPR012338">
    <property type="entry name" value="Beta-lactam/transpept-like"/>
</dbReference>
<evidence type="ECO:0000256" key="2">
    <source>
        <dbReference type="ARBA" id="ARBA00022729"/>
    </source>
</evidence>
<comment type="caution">
    <text evidence="12">The sequence shown here is derived from an EMBL/GenBank/DDBJ whole genome shotgun (WGS) entry which is preliminary data.</text>
</comment>
<dbReference type="OrthoDB" id="3530815at2"/>
<accession>B6GD79</accession>
<organism evidence="12 13">
    <name type="scientific">Collinsella stercoris DSM 13279</name>
    <dbReference type="NCBI Taxonomy" id="445975"/>
    <lineage>
        <taxon>Bacteria</taxon>
        <taxon>Bacillati</taxon>
        <taxon>Actinomycetota</taxon>
        <taxon>Coriobacteriia</taxon>
        <taxon>Coriobacteriales</taxon>
        <taxon>Coriobacteriaceae</taxon>
        <taxon>Collinsella</taxon>
    </lineage>
</organism>
<dbReference type="Proteomes" id="UP000003560">
    <property type="component" value="Unassembled WGS sequence"/>
</dbReference>
<evidence type="ECO:0000256" key="1">
    <source>
        <dbReference type="ARBA" id="ARBA00007164"/>
    </source>
</evidence>
<dbReference type="RefSeq" id="WP_006721686.1">
    <property type="nucleotide sequence ID" value="NZ_CP085935.1"/>
</dbReference>
<feature type="active site" evidence="7">
    <location>
        <position position="138"/>
    </location>
</feature>
<dbReference type="SUPFAM" id="SSF56601">
    <property type="entry name" value="beta-lactamase/transpeptidase-like"/>
    <property type="match status" value="1"/>
</dbReference>
<dbReference type="AlphaFoldDB" id="B6GD79"/>
<comment type="similarity">
    <text evidence="1 9">Belongs to the peptidase S11 family.</text>
</comment>
<dbReference type="InterPro" id="IPR018044">
    <property type="entry name" value="Peptidase_S11"/>
</dbReference>
<name>B6GD79_9ACTN</name>
<feature type="signal peptide" evidence="10">
    <location>
        <begin position="1"/>
        <end position="29"/>
    </location>
</feature>
<reference evidence="12 13" key="1">
    <citation type="submission" date="2008-10" db="EMBL/GenBank/DDBJ databases">
        <title>Draft genome sequence of Collinsella stercoris (DSM 13279).</title>
        <authorList>
            <person name="Sudarsanam P."/>
            <person name="Ley R."/>
            <person name="Guruge J."/>
            <person name="Turnbaugh P.J."/>
            <person name="Mahowald M."/>
            <person name="Liep D."/>
            <person name="Gordon J."/>
        </authorList>
    </citation>
    <scope>NUCLEOTIDE SEQUENCE [LARGE SCALE GENOMIC DNA]</scope>
    <source>
        <strain evidence="12 13">DSM 13279</strain>
    </source>
</reference>
<feature type="active site" description="Acyl-ester intermediate" evidence="7">
    <location>
        <position position="83"/>
    </location>
</feature>
<dbReference type="PANTHER" id="PTHR21581:SF6">
    <property type="entry name" value="TRAFFICKING PROTEIN PARTICLE COMPLEX SUBUNIT 12"/>
    <property type="match status" value="1"/>
</dbReference>
<dbReference type="GeneID" id="98002424"/>
<dbReference type="GO" id="GO:0009252">
    <property type="term" value="P:peptidoglycan biosynthetic process"/>
    <property type="evidence" value="ECO:0007669"/>
    <property type="project" value="UniProtKB-KW"/>
</dbReference>
<evidence type="ECO:0000256" key="6">
    <source>
        <dbReference type="ARBA" id="ARBA00023316"/>
    </source>
</evidence>
<dbReference type="PRINTS" id="PR00725">
    <property type="entry name" value="DADACBPTASE1"/>
</dbReference>
<keyword evidence="12" id="KW-0645">Protease</keyword>
<dbReference type="STRING" id="445975.COLSTE_02057"/>
<feature type="domain" description="Peptidase S11 D-alanyl-D-alanine carboxypeptidase A N-terminal" evidence="11">
    <location>
        <begin position="51"/>
        <end position="290"/>
    </location>
</feature>
<evidence type="ECO:0000256" key="5">
    <source>
        <dbReference type="ARBA" id="ARBA00022984"/>
    </source>
</evidence>
<dbReference type="Pfam" id="PF00768">
    <property type="entry name" value="Peptidase_S11"/>
    <property type="match status" value="1"/>
</dbReference>
<keyword evidence="13" id="KW-1185">Reference proteome</keyword>
<feature type="chain" id="PRO_5002845159" evidence="10">
    <location>
        <begin position="30"/>
        <end position="450"/>
    </location>
</feature>
<evidence type="ECO:0000259" key="11">
    <source>
        <dbReference type="Pfam" id="PF00768"/>
    </source>
</evidence>
<dbReference type="GO" id="GO:0071555">
    <property type="term" value="P:cell wall organization"/>
    <property type="evidence" value="ECO:0007669"/>
    <property type="project" value="UniProtKB-KW"/>
</dbReference>
<dbReference type="Gene3D" id="3.40.710.10">
    <property type="entry name" value="DD-peptidase/beta-lactamase superfamily"/>
    <property type="match status" value="1"/>
</dbReference>
<proteinExistence type="inferred from homology"/>
<evidence type="ECO:0000313" key="13">
    <source>
        <dbReference type="Proteomes" id="UP000003560"/>
    </source>
</evidence>
<protein>
    <submittedName>
        <fullName evidence="12">Serine-type D-Ala-D-Ala carboxypeptidase</fullName>
    </submittedName>
</protein>
<dbReference type="eggNOG" id="COG1686">
    <property type="taxonomic scope" value="Bacteria"/>
</dbReference>
<gene>
    <name evidence="12" type="ORF">COLSTE_02057</name>
</gene>
<dbReference type="InterPro" id="IPR001967">
    <property type="entry name" value="Peptidase_S11_N"/>
</dbReference>
<evidence type="ECO:0000256" key="4">
    <source>
        <dbReference type="ARBA" id="ARBA00022960"/>
    </source>
</evidence>
<keyword evidence="6" id="KW-0961">Cell wall biogenesis/degradation</keyword>